<accession>A0A2A9CPQ8</accession>
<dbReference type="Pfam" id="PF00480">
    <property type="entry name" value="ROK"/>
    <property type="match status" value="1"/>
</dbReference>
<comment type="similarity">
    <text evidence="1">Belongs to the ROK (NagC/XylR) family.</text>
</comment>
<evidence type="ECO:0000313" key="2">
    <source>
        <dbReference type="EMBL" id="PFG16181.1"/>
    </source>
</evidence>
<dbReference type="AlphaFoldDB" id="A0A2A9CPQ8"/>
<organism evidence="2 3">
    <name type="scientific">Propionicimonas paludicola</name>
    <dbReference type="NCBI Taxonomy" id="185243"/>
    <lineage>
        <taxon>Bacteria</taxon>
        <taxon>Bacillati</taxon>
        <taxon>Actinomycetota</taxon>
        <taxon>Actinomycetes</taxon>
        <taxon>Propionibacteriales</taxon>
        <taxon>Nocardioidaceae</taxon>
        <taxon>Propionicimonas</taxon>
    </lineage>
</organism>
<dbReference type="Gene3D" id="3.30.420.40">
    <property type="match status" value="2"/>
</dbReference>
<dbReference type="InterPro" id="IPR000600">
    <property type="entry name" value="ROK"/>
</dbReference>
<gene>
    <name evidence="2" type="ORF">ATK74_0713</name>
</gene>
<dbReference type="InterPro" id="IPR043129">
    <property type="entry name" value="ATPase_NBD"/>
</dbReference>
<proteinExistence type="inferred from homology"/>
<name>A0A2A9CPQ8_9ACTN</name>
<comment type="caution">
    <text evidence="2">The sequence shown here is derived from an EMBL/GenBank/DDBJ whole genome shotgun (WGS) entry which is preliminary data.</text>
</comment>
<dbReference type="PANTHER" id="PTHR18964:SF149">
    <property type="entry name" value="BIFUNCTIONAL UDP-N-ACETYLGLUCOSAMINE 2-EPIMERASE_N-ACETYLMANNOSAMINE KINASE"/>
    <property type="match status" value="1"/>
</dbReference>
<keyword evidence="2" id="KW-0808">Transferase</keyword>
<dbReference type="GO" id="GO:0016301">
    <property type="term" value="F:kinase activity"/>
    <property type="evidence" value="ECO:0007669"/>
    <property type="project" value="UniProtKB-KW"/>
</dbReference>
<dbReference type="PANTHER" id="PTHR18964">
    <property type="entry name" value="ROK (REPRESSOR, ORF, KINASE) FAMILY"/>
    <property type="match status" value="1"/>
</dbReference>
<keyword evidence="3" id="KW-1185">Reference proteome</keyword>
<dbReference type="SUPFAM" id="SSF53067">
    <property type="entry name" value="Actin-like ATPase domain"/>
    <property type="match status" value="1"/>
</dbReference>
<protein>
    <submittedName>
        <fullName evidence="2">Putative NBD/HSP70 family sugar kinase</fullName>
    </submittedName>
</protein>
<dbReference type="Proteomes" id="UP000226079">
    <property type="component" value="Unassembled WGS sequence"/>
</dbReference>
<reference evidence="2 3" key="1">
    <citation type="submission" date="2017-10" db="EMBL/GenBank/DDBJ databases">
        <title>Sequencing the genomes of 1000 actinobacteria strains.</title>
        <authorList>
            <person name="Klenk H.-P."/>
        </authorList>
    </citation>
    <scope>NUCLEOTIDE SEQUENCE [LARGE SCALE GENOMIC DNA]</scope>
    <source>
        <strain evidence="2 3">DSM 15597</strain>
    </source>
</reference>
<dbReference type="EMBL" id="PDJC01000001">
    <property type="protein sequence ID" value="PFG16181.1"/>
    <property type="molecule type" value="Genomic_DNA"/>
</dbReference>
<dbReference type="RefSeq" id="WP_098459744.1">
    <property type="nucleotide sequence ID" value="NZ_PDJC01000001.1"/>
</dbReference>
<sequence>MSGLLVGLDIGGTKTHAIVLDPAGRLVSEVRRPSRPGADGVMATAREAVAAVTASAGCSLAEVAAVGVGIPGRVDPATGVVHTAVNLHVDELPLGALLMEHLGLPVAVENDVKAAAFGVVSQLPDAAGNLLYLNFGTGVAAAAIREGRLIRGLDNVAGEIGHLSVDPHGQQCLCGQRGCLELTAGGGPLSLRLAAHGLELPSLLEVAADGDPHAGIEADRLLTSMTTAILVMALAHGSSVIALNGGVIHNCRGLLESLRAELAGRARSSAFLASLELGPRLHQVPADSPVAAVGAALIGQEQTQARLLGESL</sequence>
<keyword evidence="2" id="KW-0418">Kinase</keyword>
<evidence type="ECO:0000256" key="1">
    <source>
        <dbReference type="ARBA" id="ARBA00006479"/>
    </source>
</evidence>
<evidence type="ECO:0000313" key="3">
    <source>
        <dbReference type="Proteomes" id="UP000226079"/>
    </source>
</evidence>
<dbReference type="OrthoDB" id="8772678at2"/>